<dbReference type="Proteomes" id="UP000277007">
    <property type="component" value="Unassembled WGS sequence"/>
</dbReference>
<feature type="binding site" evidence="6">
    <location>
        <position position="113"/>
    </location>
    <ligand>
        <name>(6R)-10-formyltetrahydrofolate</name>
        <dbReference type="ChEBI" id="CHEBI:195366"/>
    </ligand>
</feature>
<dbReference type="SUPFAM" id="SSF53328">
    <property type="entry name" value="Formyltransferase"/>
    <property type="match status" value="1"/>
</dbReference>
<sequence length="221" mass="23436">MTATAKLKLGVLISGRGSNLQALIDACAAPDFPAEIALVLSNKADAFGLERAAKAGIPTAVVSHRDFPGDKAAFETAMDAQLRQAGVQLVCLAGFMRLLSPLFVSLWHDALINIHPSLLPSFKGLDTHERALQAGVRFHGCTVHYVRVEMDVGPIVAQAAVPVLPDDDAHSLADRVLESEHALYPHAVRLIAEGRAHVDGERVRIDGAATVPPSVLNPPTA</sequence>
<feature type="binding site" evidence="6">
    <location>
        <position position="71"/>
    </location>
    <ligand>
        <name>(6R)-10-formyltetrahydrofolate</name>
        <dbReference type="ChEBI" id="CHEBI:195366"/>
    </ligand>
</feature>
<comment type="similarity">
    <text evidence="4 6">Belongs to the GART family.</text>
</comment>
<evidence type="ECO:0000313" key="8">
    <source>
        <dbReference type="EMBL" id="RTR21453.1"/>
    </source>
</evidence>
<evidence type="ECO:0000256" key="4">
    <source>
        <dbReference type="ARBA" id="ARBA00038440"/>
    </source>
</evidence>
<accession>A0A431VIG4</accession>
<dbReference type="UniPathway" id="UPA00074">
    <property type="reaction ID" value="UER00126"/>
</dbReference>
<evidence type="ECO:0000256" key="1">
    <source>
        <dbReference type="ARBA" id="ARBA00005054"/>
    </source>
</evidence>
<evidence type="ECO:0000259" key="7">
    <source>
        <dbReference type="Pfam" id="PF00551"/>
    </source>
</evidence>
<proteinExistence type="inferred from homology"/>
<feature type="binding site" evidence="6">
    <location>
        <begin position="17"/>
        <end position="19"/>
    </location>
    <ligand>
        <name>N(1)-(5-phospho-beta-D-ribosyl)glycinamide</name>
        <dbReference type="ChEBI" id="CHEBI:143788"/>
    </ligand>
</feature>
<keyword evidence="9" id="KW-1185">Reference proteome</keyword>
<dbReference type="Gene3D" id="3.40.50.170">
    <property type="entry name" value="Formyl transferase, N-terminal domain"/>
    <property type="match status" value="1"/>
</dbReference>
<feature type="active site" description="Proton donor" evidence="6">
    <location>
        <position position="115"/>
    </location>
</feature>
<gene>
    <name evidence="6" type="primary">purN</name>
    <name evidence="8" type="ORF">EJ903_08565</name>
</gene>
<evidence type="ECO:0000313" key="9">
    <source>
        <dbReference type="Proteomes" id="UP000277007"/>
    </source>
</evidence>
<dbReference type="EC" id="2.1.2.2" evidence="6"/>
<evidence type="ECO:0000256" key="5">
    <source>
        <dbReference type="ARBA" id="ARBA00047664"/>
    </source>
</evidence>
<dbReference type="GO" id="GO:0006189">
    <property type="term" value="P:'de novo' IMP biosynthetic process"/>
    <property type="evidence" value="ECO:0007669"/>
    <property type="project" value="UniProtKB-UniRule"/>
</dbReference>
<feature type="binding site" evidence="6">
    <location>
        <begin position="96"/>
        <end position="99"/>
    </location>
    <ligand>
        <name>(6R)-10-formyltetrahydrofolate</name>
        <dbReference type="ChEBI" id="CHEBI:195366"/>
    </ligand>
</feature>
<dbReference type="InterPro" id="IPR001555">
    <property type="entry name" value="GART_AS"/>
</dbReference>
<name>A0A431VIG4_9PROT</name>
<evidence type="ECO:0000256" key="6">
    <source>
        <dbReference type="HAMAP-Rule" id="MF_01930"/>
    </source>
</evidence>
<keyword evidence="2 6" id="KW-0808">Transferase</keyword>
<comment type="catalytic activity">
    <reaction evidence="5 6">
        <text>N(1)-(5-phospho-beta-D-ribosyl)glycinamide + (6R)-10-formyltetrahydrofolate = N(2)-formyl-N(1)-(5-phospho-beta-D-ribosyl)glycinamide + (6S)-5,6,7,8-tetrahydrofolate + H(+)</text>
        <dbReference type="Rhea" id="RHEA:15053"/>
        <dbReference type="ChEBI" id="CHEBI:15378"/>
        <dbReference type="ChEBI" id="CHEBI:57453"/>
        <dbReference type="ChEBI" id="CHEBI:143788"/>
        <dbReference type="ChEBI" id="CHEBI:147286"/>
        <dbReference type="ChEBI" id="CHEBI:195366"/>
        <dbReference type="EC" id="2.1.2.2"/>
    </reaction>
</comment>
<comment type="function">
    <text evidence="6">Catalyzes the transfer of a formyl group from 10-formyltetrahydrofolate to 5-phospho-ribosyl-glycinamide (GAR), producing 5-phospho-ribosyl-N-formylglycinamide (FGAR) and tetrahydrofolate.</text>
</comment>
<dbReference type="InterPro" id="IPR036477">
    <property type="entry name" value="Formyl_transf_N_sf"/>
</dbReference>
<dbReference type="AlphaFoldDB" id="A0A431VIG4"/>
<dbReference type="HAMAP" id="MF_01930">
    <property type="entry name" value="PurN"/>
    <property type="match status" value="1"/>
</dbReference>
<dbReference type="OrthoDB" id="9806170at2"/>
<dbReference type="RefSeq" id="WP_126614134.1">
    <property type="nucleotide sequence ID" value="NZ_JBHUCY010000001.1"/>
</dbReference>
<keyword evidence="3 6" id="KW-0658">Purine biosynthesis</keyword>
<dbReference type="GO" id="GO:0005829">
    <property type="term" value="C:cytosol"/>
    <property type="evidence" value="ECO:0007669"/>
    <property type="project" value="TreeGrafter"/>
</dbReference>
<evidence type="ECO:0000256" key="3">
    <source>
        <dbReference type="ARBA" id="ARBA00022755"/>
    </source>
</evidence>
<organism evidence="8 9">
    <name type="scientific">Azospirillum griseum</name>
    <dbReference type="NCBI Taxonomy" id="2496639"/>
    <lineage>
        <taxon>Bacteria</taxon>
        <taxon>Pseudomonadati</taxon>
        <taxon>Pseudomonadota</taxon>
        <taxon>Alphaproteobacteria</taxon>
        <taxon>Rhodospirillales</taxon>
        <taxon>Azospirillaceae</taxon>
        <taxon>Azospirillum</taxon>
    </lineage>
</organism>
<protein>
    <recommendedName>
        <fullName evidence="6">Phosphoribosylglycinamide formyltransferase</fullName>
        <ecNumber evidence="6">2.1.2.2</ecNumber>
    </recommendedName>
    <alternativeName>
        <fullName evidence="6">5'-phosphoribosylglycinamide transformylase</fullName>
    </alternativeName>
    <alternativeName>
        <fullName evidence="6">GAR transformylase</fullName>
        <shortName evidence="6">GART</shortName>
    </alternativeName>
</protein>
<dbReference type="NCBIfam" id="TIGR00639">
    <property type="entry name" value="PurN"/>
    <property type="match status" value="1"/>
</dbReference>
<dbReference type="GO" id="GO:0004644">
    <property type="term" value="F:phosphoribosylglycinamide formyltransferase activity"/>
    <property type="evidence" value="ECO:0007669"/>
    <property type="project" value="UniProtKB-UniRule"/>
</dbReference>
<comment type="caution">
    <text evidence="8">The sequence shown here is derived from an EMBL/GenBank/DDBJ whole genome shotgun (WGS) entry which is preliminary data.</text>
</comment>
<feature type="site" description="Raises pKa of active site His" evidence="6">
    <location>
        <position position="151"/>
    </location>
</feature>
<feature type="domain" description="Formyl transferase N-terminal" evidence="7">
    <location>
        <begin position="8"/>
        <end position="188"/>
    </location>
</feature>
<dbReference type="InterPro" id="IPR004607">
    <property type="entry name" value="GART"/>
</dbReference>
<dbReference type="EMBL" id="RXMA01000006">
    <property type="protein sequence ID" value="RTR21453.1"/>
    <property type="molecule type" value="Genomic_DNA"/>
</dbReference>
<dbReference type="PANTHER" id="PTHR43369:SF2">
    <property type="entry name" value="PHOSPHORIBOSYLGLYCINAMIDE FORMYLTRANSFERASE"/>
    <property type="match status" value="1"/>
</dbReference>
<dbReference type="InterPro" id="IPR002376">
    <property type="entry name" value="Formyl_transf_N"/>
</dbReference>
<dbReference type="CDD" id="cd08645">
    <property type="entry name" value="FMT_core_GART"/>
    <property type="match status" value="1"/>
</dbReference>
<dbReference type="PANTHER" id="PTHR43369">
    <property type="entry name" value="PHOSPHORIBOSYLGLYCINAMIDE FORMYLTRANSFERASE"/>
    <property type="match status" value="1"/>
</dbReference>
<reference evidence="8 9" key="1">
    <citation type="submission" date="2018-12" db="EMBL/GenBank/DDBJ databases">
        <authorList>
            <person name="Yang Y."/>
        </authorList>
    </citation>
    <scope>NUCLEOTIDE SEQUENCE [LARGE SCALE GENOMIC DNA]</scope>
    <source>
        <strain evidence="8 9">L-25-5w-1</strain>
    </source>
</reference>
<evidence type="ECO:0000256" key="2">
    <source>
        <dbReference type="ARBA" id="ARBA00022679"/>
    </source>
</evidence>
<dbReference type="PROSITE" id="PS00373">
    <property type="entry name" value="GART"/>
    <property type="match status" value="1"/>
</dbReference>
<comment type="pathway">
    <text evidence="1 6">Purine metabolism; IMP biosynthesis via de novo pathway; N(2)-formyl-N(1)-(5-phospho-D-ribosyl)glycinamide from N(1)-(5-phospho-D-ribosyl)glycinamide (10-formyl THF route): step 1/1.</text>
</comment>
<dbReference type="Pfam" id="PF00551">
    <property type="entry name" value="Formyl_trans_N"/>
    <property type="match status" value="1"/>
</dbReference>